<proteinExistence type="predicted"/>
<reference evidence="3 4" key="1">
    <citation type="journal article" date="2018" name="Nat. Ecol. Evol.">
        <title>Pezizomycetes genomes reveal the molecular basis of ectomycorrhizal truffle lifestyle.</title>
        <authorList>
            <person name="Murat C."/>
            <person name="Payen T."/>
            <person name="Noel B."/>
            <person name="Kuo A."/>
            <person name="Morin E."/>
            <person name="Chen J."/>
            <person name="Kohler A."/>
            <person name="Krizsan K."/>
            <person name="Balestrini R."/>
            <person name="Da Silva C."/>
            <person name="Montanini B."/>
            <person name="Hainaut M."/>
            <person name="Levati E."/>
            <person name="Barry K.W."/>
            <person name="Belfiori B."/>
            <person name="Cichocki N."/>
            <person name="Clum A."/>
            <person name="Dockter R.B."/>
            <person name="Fauchery L."/>
            <person name="Guy J."/>
            <person name="Iotti M."/>
            <person name="Le Tacon F."/>
            <person name="Lindquist E.A."/>
            <person name="Lipzen A."/>
            <person name="Malagnac F."/>
            <person name="Mello A."/>
            <person name="Molinier V."/>
            <person name="Miyauchi S."/>
            <person name="Poulain J."/>
            <person name="Riccioni C."/>
            <person name="Rubini A."/>
            <person name="Sitrit Y."/>
            <person name="Splivallo R."/>
            <person name="Traeger S."/>
            <person name="Wang M."/>
            <person name="Zifcakova L."/>
            <person name="Wipf D."/>
            <person name="Zambonelli A."/>
            <person name="Paolocci F."/>
            <person name="Nowrousian M."/>
            <person name="Ottonello S."/>
            <person name="Baldrian P."/>
            <person name="Spatafora J.W."/>
            <person name="Henrissat B."/>
            <person name="Nagy L.G."/>
            <person name="Aury J.M."/>
            <person name="Wincker P."/>
            <person name="Grigoriev I.V."/>
            <person name="Bonfante P."/>
            <person name="Martin F.M."/>
        </authorList>
    </citation>
    <scope>NUCLEOTIDE SEQUENCE [LARGE SCALE GENOMIC DNA]</scope>
    <source>
        <strain evidence="3 4">ATCC MYA-4762</strain>
    </source>
</reference>
<dbReference type="InterPro" id="IPR045341">
    <property type="entry name" value="DUF6532"/>
</dbReference>
<organism evidence="3 4">
    <name type="scientific">Terfezia boudieri ATCC MYA-4762</name>
    <dbReference type="NCBI Taxonomy" id="1051890"/>
    <lineage>
        <taxon>Eukaryota</taxon>
        <taxon>Fungi</taxon>
        <taxon>Dikarya</taxon>
        <taxon>Ascomycota</taxon>
        <taxon>Pezizomycotina</taxon>
        <taxon>Pezizomycetes</taxon>
        <taxon>Pezizales</taxon>
        <taxon>Pezizaceae</taxon>
        <taxon>Terfezia</taxon>
    </lineage>
</organism>
<evidence type="ECO:0000313" key="4">
    <source>
        <dbReference type="Proteomes" id="UP000267821"/>
    </source>
</evidence>
<sequence>MYSKPPQLHNIHCRTRSHLVYECKHSIVEVFALNKLAQPQGAVELNKLLFQGRFICCLDGPETDQRHFRPPEITENIFRKYLANIKMRGNYDENFFDSINEVFICLVTSAMCHCLKAWTTGIYVEPPNMGDFKYHTTVTTWDAHPMRTTKASKLTRGWIPDGMQRQMDQVEALQMPHSQLTSSDDGEDHDSDKANPTADIEANE</sequence>
<dbReference type="AlphaFoldDB" id="A0A3N4LAX3"/>
<name>A0A3N4LAX3_9PEZI</name>
<feature type="region of interest" description="Disordered" evidence="1">
    <location>
        <begin position="174"/>
        <end position="204"/>
    </location>
</feature>
<gene>
    <name evidence="3" type="ORF">L211DRAFT_852720</name>
</gene>
<dbReference type="EMBL" id="ML121579">
    <property type="protein sequence ID" value="RPB20013.1"/>
    <property type="molecule type" value="Genomic_DNA"/>
</dbReference>
<protein>
    <recommendedName>
        <fullName evidence="2">DUF6532 domain-containing protein</fullName>
    </recommendedName>
</protein>
<evidence type="ECO:0000256" key="1">
    <source>
        <dbReference type="SAM" id="MobiDB-lite"/>
    </source>
</evidence>
<evidence type="ECO:0000259" key="2">
    <source>
        <dbReference type="Pfam" id="PF20149"/>
    </source>
</evidence>
<accession>A0A3N4LAX3</accession>
<dbReference type="OrthoDB" id="5465429at2759"/>
<keyword evidence="4" id="KW-1185">Reference proteome</keyword>
<dbReference type="Proteomes" id="UP000267821">
    <property type="component" value="Unassembled WGS sequence"/>
</dbReference>
<dbReference type="Pfam" id="PF20149">
    <property type="entry name" value="DUF6532"/>
    <property type="match status" value="1"/>
</dbReference>
<evidence type="ECO:0000313" key="3">
    <source>
        <dbReference type="EMBL" id="RPB20013.1"/>
    </source>
</evidence>
<dbReference type="InParanoid" id="A0A3N4LAX3"/>
<feature type="domain" description="DUF6532" evidence="2">
    <location>
        <begin position="14"/>
        <end position="144"/>
    </location>
</feature>